<dbReference type="CDD" id="cd06225">
    <property type="entry name" value="HAMP"/>
    <property type="match status" value="1"/>
</dbReference>
<keyword evidence="6" id="KW-0418">Kinase</keyword>
<keyword evidence="11" id="KW-1185">Reference proteome</keyword>
<dbReference type="PROSITE" id="PS50885">
    <property type="entry name" value="HAMP"/>
    <property type="match status" value="1"/>
</dbReference>
<dbReference type="InterPro" id="IPR003660">
    <property type="entry name" value="HAMP_dom"/>
</dbReference>
<dbReference type="InterPro" id="IPR050398">
    <property type="entry name" value="HssS/ArlS-like"/>
</dbReference>
<comment type="subcellular location">
    <subcellularLocation>
        <location evidence="2">Membrane</location>
        <topology evidence="2">Multi-pass membrane protein</topology>
    </subcellularLocation>
</comment>
<reference evidence="10" key="1">
    <citation type="journal article" date="2019" name="PLoS Negl. Trop. Dis.">
        <title>Revisiting the worldwide diversity of Leptospira species in the environment.</title>
        <authorList>
            <person name="Vincent A.T."/>
            <person name="Schiettekatte O."/>
            <person name="Bourhy P."/>
            <person name="Veyrier F.J."/>
            <person name="Picardeau M."/>
        </authorList>
    </citation>
    <scope>NUCLEOTIDE SEQUENCE [LARGE SCALE GENOMIC DNA]</scope>
    <source>
        <strain evidence="10">201702476</strain>
    </source>
</reference>
<dbReference type="PANTHER" id="PTHR45528:SF10">
    <property type="entry name" value="METHYL-ACCEPTING CHEMOTAXIS PROTEIN"/>
    <property type="match status" value="1"/>
</dbReference>
<dbReference type="GO" id="GO:0000155">
    <property type="term" value="F:phosphorelay sensor kinase activity"/>
    <property type="evidence" value="ECO:0007669"/>
    <property type="project" value="TreeGrafter"/>
</dbReference>
<proteinExistence type="predicted"/>
<evidence type="ECO:0000256" key="7">
    <source>
        <dbReference type="ARBA" id="ARBA00023136"/>
    </source>
</evidence>
<dbReference type="EMBL" id="RQGD01000034">
    <property type="protein sequence ID" value="TGL58259.1"/>
    <property type="molecule type" value="Genomic_DNA"/>
</dbReference>
<protein>
    <recommendedName>
        <fullName evidence="3">histidine kinase</fullName>
        <ecNumber evidence="3">2.7.13.3</ecNumber>
    </recommendedName>
</protein>
<dbReference type="PANTHER" id="PTHR45528">
    <property type="entry name" value="SENSOR HISTIDINE KINASE CPXA"/>
    <property type="match status" value="1"/>
</dbReference>
<feature type="coiled-coil region" evidence="8">
    <location>
        <begin position="59"/>
        <end position="86"/>
    </location>
</feature>
<dbReference type="EC" id="2.7.13.3" evidence="3"/>
<dbReference type="AlphaFoldDB" id="A0A4R9JZX2"/>
<evidence type="ECO:0000313" key="10">
    <source>
        <dbReference type="EMBL" id="TGL58259.1"/>
    </source>
</evidence>
<dbReference type="Proteomes" id="UP000297693">
    <property type="component" value="Unassembled WGS sequence"/>
</dbReference>
<organism evidence="10 11">
    <name type="scientific">Leptospira ognonensis</name>
    <dbReference type="NCBI Taxonomy" id="2484945"/>
    <lineage>
        <taxon>Bacteria</taxon>
        <taxon>Pseudomonadati</taxon>
        <taxon>Spirochaetota</taxon>
        <taxon>Spirochaetia</taxon>
        <taxon>Leptospirales</taxon>
        <taxon>Leptospiraceae</taxon>
        <taxon>Leptospira</taxon>
    </lineage>
</organism>
<evidence type="ECO:0000256" key="5">
    <source>
        <dbReference type="ARBA" id="ARBA00022679"/>
    </source>
</evidence>
<evidence type="ECO:0000256" key="2">
    <source>
        <dbReference type="ARBA" id="ARBA00004141"/>
    </source>
</evidence>
<keyword evidence="7" id="KW-0472">Membrane</keyword>
<evidence type="ECO:0000256" key="6">
    <source>
        <dbReference type="ARBA" id="ARBA00022777"/>
    </source>
</evidence>
<keyword evidence="4" id="KW-0597">Phosphoprotein</keyword>
<evidence type="ECO:0000259" key="9">
    <source>
        <dbReference type="PROSITE" id="PS50885"/>
    </source>
</evidence>
<dbReference type="Gene3D" id="6.10.340.10">
    <property type="match status" value="1"/>
</dbReference>
<dbReference type="OrthoDB" id="145851at2"/>
<gene>
    <name evidence="10" type="ORF">EHQ58_10620</name>
</gene>
<keyword evidence="5" id="KW-0808">Transferase</keyword>
<evidence type="ECO:0000256" key="1">
    <source>
        <dbReference type="ARBA" id="ARBA00000085"/>
    </source>
</evidence>
<name>A0A4R9JZX2_9LEPT</name>
<dbReference type="SUPFAM" id="SSF158472">
    <property type="entry name" value="HAMP domain-like"/>
    <property type="match status" value="1"/>
</dbReference>
<evidence type="ECO:0000256" key="3">
    <source>
        <dbReference type="ARBA" id="ARBA00012438"/>
    </source>
</evidence>
<dbReference type="GO" id="GO:0005886">
    <property type="term" value="C:plasma membrane"/>
    <property type="evidence" value="ECO:0007669"/>
    <property type="project" value="TreeGrafter"/>
</dbReference>
<comment type="caution">
    <text evidence="10">The sequence shown here is derived from an EMBL/GenBank/DDBJ whole genome shotgun (WGS) entry which is preliminary data.</text>
</comment>
<dbReference type="SMART" id="SM00304">
    <property type="entry name" value="HAMP"/>
    <property type="match status" value="1"/>
</dbReference>
<accession>A0A4R9JZX2</accession>
<comment type="catalytic activity">
    <reaction evidence="1">
        <text>ATP + protein L-histidine = ADP + protein N-phospho-L-histidine.</text>
        <dbReference type="EC" id="2.7.13.3"/>
    </reaction>
</comment>
<evidence type="ECO:0000256" key="8">
    <source>
        <dbReference type="SAM" id="Coils"/>
    </source>
</evidence>
<keyword evidence="8" id="KW-0175">Coiled coil</keyword>
<dbReference type="Pfam" id="PF00672">
    <property type="entry name" value="HAMP"/>
    <property type="match status" value="1"/>
</dbReference>
<dbReference type="RefSeq" id="WP_135624277.1">
    <property type="nucleotide sequence ID" value="NZ_RQGD01000034.1"/>
</dbReference>
<evidence type="ECO:0000313" key="11">
    <source>
        <dbReference type="Proteomes" id="UP000297693"/>
    </source>
</evidence>
<feature type="domain" description="HAMP" evidence="9">
    <location>
        <begin position="22"/>
        <end position="74"/>
    </location>
</feature>
<evidence type="ECO:0000256" key="4">
    <source>
        <dbReference type="ARBA" id="ARBA00022553"/>
    </source>
</evidence>
<sequence length="103" mass="11798">MLEVDYELKVFIADYFIYIGSKRISRPILELTKAAESLEQSNYSPNFDIKLGDEVEVLANAFSKMCKNIRNRITELKERVEELDTGNDVLVQTKNVLRGIIVA</sequence>